<dbReference type="SUPFAM" id="SSF49785">
    <property type="entry name" value="Galactose-binding domain-like"/>
    <property type="match status" value="1"/>
</dbReference>
<dbReference type="InterPro" id="IPR032312">
    <property type="entry name" value="LacZ_4"/>
</dbReference>
<dbReference type="PROSITE" id="PS00719">
    <property type="entry name" value="GLYCOSYL_HYDROL_F2_1"/>
    <property type="match status" value="1"/>
</dbReference>
<name>A0A7I8DLR5_9FIRM</name>
<evidence type="ECO:0000256" key="4">
    <source>
        <dbReference type="ARBA" id="ARBA00013303"/>
    </source>
</evidence>
<dbReference type="PANTHER" id="PTHR46323:SF2">
    <property type="entry name" value="BETA-GALACTOSIDASE"/>
    <property type="match status" value="1"/>
</dbReference>
<dbReference type="EC" id="3.2.1.23" evidence="3 8"/>
<dbReference type="EMBL" id="AP023368">
    <property type="protein sequence ID" value="BCJ98677.1"/>
    <property type="molecule type" value="Genomic_DNA"/>
</dbReference>
<comment type="catalytic activity">
    <reaction evidence="1 8">
        <text>Hydrolysis of terminal non-reducing beta-D-galactose residues in beta-D-galactosides.</text>
        <dbReference type="EC" id="3.2.1.23"/>
    </reaction>
</comment>
<dbReference type="InterPro" id="IPR004199">
    <property type="entry name" value="B-gal_small/dom_5"/>
</dbReference>
<dbReference type="PRINTS" id="PR00132">
    <property type="entry name" value="GLHYDRLASE2"/>
</dbReference>
<dbReference type="InterPro" id="IPR050347">
    <property type="entry name" value="Bact_Beta-galactosidase"/>
</dbReference>
<dbReference type="Pfam" id="PF02837">
    <property type="entry name" value="Glyco_hydro_2_N"/>
    <property type="match status" value="1"/>
</dbReference>
<dbReference type="SMART" id="SM01038">
    <property type="entry name" value="Bgal_small_N"/>
    <property type="match status" value="1"/>
</dbReference>
<gene>
    <name evidence="10" type="primary">lacZ_3</name>
    <name evidence="10" type="ORF">bsdcttw_17180</name>
</gene>
<evidence type="ECO:0000256" key="1">
    <source>
        <dbReference type="ARBA" id="ARBA00001412"/>
    </source>
</evidence>
<dbReference type="PANTHER" id="PTHR46323">
    <property type="entry name" value="BETA-GALACTOSIDASE"/>
    <property type="match status" value="1"/>
</dbReference>
<accession>A0A7I8DLR5</accession>
<feature type="domain" description="Beta galactosidase small chain/" evidence="9">
    <location>
        <begin position="724"/>
        <end position="1001"/>
    </location>
</feature>
<dbReference type="InterPro" id="IPR006103">
    <property type="entry name" value="Glyco_hydro_2_cat"/>
</dbReference>
<dbReference type="InterPro" id="IPR006104">
    <property type="entry name" value="Glyco_hydro_2_N"/>
</dbReference>
<reference evidence="10 11" key="2">
    <citation type="submission" date="2020-08" db="EMBL/GenBank/DDBJ databases">
        <authorList>
            <person name="Ueki A."/>
            <person name="Tonouchi A."/>
        </authorList>
    </citation>
    <scope>NUCLEOTIDE SEQUENCE [LARGE SCALE GENOMIC DNA]</scope>
    <source>
        <strain evidence="10 11">CTTW</strain>
    </source>
</reference>
<keyword evidence="11" id="KW-1185">Reference proteome</keyword>
<dbReference type="Pfam" id="PF00703">
    <property type="entry name" value="Glyco_hydro_2"/>
    <property type="match status" value="1"/>
</dbReference>
<evidence type="ECO:0000256" key="6">
    <source>
        <dbReference type="ARBA" id="ARBA00023295"/>
    </source>
</evidence>
<dbReference type="GO" id="GO:0030246">
    <property type="term" value="F:carbohydrate binding"/>
    <property type="evidence" value="ECO:0007669"/>
    <property type="project" value="InterPro"/>
</dbReference>
<dbReference type="AlphaFoldDB" id="A0A7I8DLR5"/>
<dbReference type="KEGG" id="acht:bsdcttw_17180"/>
<dbReference type="Pfam" id="PF16353">
    <property type="entry name" value="LacZ_4"/>
    <property type="match status" value="1"/>
</dbReference>
<dbReference type="InterPro" id="IPR023232">
    <property type="entry name" value="Glyco_hydro_2_AS"/>
</dbReference>
<dbReference type="PROSITE" id="PS00608">
    <property type="entry name" value="GLYCOSYL_HYDROL_F2_2"/>
    <property type="match status" value="1"/>
</dbReference>
<dbReference type="GO" id="GO:0004565">
    <property type="term" value="F:beta-galactosidase activity"/>
    <property type="evidence" value="ECO:0007669"/>
    <property type="project" value="UniProtKB-EC"/>
</dbReference>
<protein>
    <recommendedName>
        <fullName evidence="4 8">Beta-galactosidase</fullName>
        <ecNumber evidence="3 8">3.2.1.23</ecNumber>
    </recommendedName>
    <alternativeName>
        <fullName evidence="7 8">Lactase</fullName>
    </alternativeName>
</protein>
<dbReference type="SUPFAM" id="SSF49303">
    <property type="entry name" value="beta-Galactosidase/glucuronidase domain"/>
    <property type="match status" value="2"/>
</dbReference>
<dbReference type="InterPro" id="IPR006101">
    <property type="entry name" value="Glyco_hydro_2"/>
</dbReference>
<dbReference type="InterPro" id="IPR036156">
    <property type="entry name" value="Beta-gal/glucu_dom_sf"/>
</dbReference>
<keyword evidence="6 8" id="KW-0326">Glycosidase</keyword>
<dbReference type="Proteomes" id="UP000515703">
    <property type="component" value="Chromosome"/>
</dbReference>
<reference evidence="10 11" key="1">
    <citation type="submission" date="2020-08" db="EMBL/GenBank/DDBJ databases">
        <title>Draft genome sequencing of an Anaerocolumna strain isolated from anoxic soil subjected to BSD treatment.</title>
        <authorList>
            <person name="Uek A."/>
            <person name="Tonouchi A."/>
        </authorList>
    </citation>
    <scope>NUCLEOTIDE SEQUENCE [LARGE SCALE GENOMIC DNA]</scope>
    <source>
        <strain evidence="10 11">CTTW</strain>
    </source>
</reference>
<dbReference type="InterPro" id="IPR014718">
    <property type="entry name" value="GH-type_carb-bd"/>
</dbReference>
<dbReference type="Pfam" id="PF02929">
    <property type="entry name" value="Bgal_small_N"/>
    <property type="match status" value="1"/>
</dbReference>
<dbReference type="Pfam" id="PF02836">
    <property type="entry name" value="Glyco_hydro_2_C"/>
    <property type="match status" value="1"/>
</dbReference>
<dbReference type="InterPro" id="IPR017853">
    <property type="entry name" value="GH"/>
</dbReference>
<dbReference type="Gene3D" id="2.60.40.10">
    <property type="entry name" value="Immunoglobulins"/>
    <property type="match status" value="2"/>
</dbReference>
<organism evidence="10 11">
    <name type="scientific">Anaerocolumna chitinilytica</name>
    <dbReference type="NCBI Taxonomy" id="1727145"/>
    <lineage>
        <taxon>Bacteria</taxon>
        <taxon>Bacillati</taxon>
        <taxon>Bacillota</taxon>
        <taxon>Clostridia</taxon>
        <taxon>Lachnospirales</taxon>
        <taxon>Lachnospiraceae</taxon>
        <taxon>Anaerocolumna</taxon>
    </lineage>
</organism>
<dbReference type="Gene3D" id="2.60.120.260">
    <property type="entry name" value="Galactose-binding domain-like"/>
    <property type="match status" value="1"/>
</dbReference>
<evidence type="ECO:0000256" key="5">
    <source>
        <dbReference type="ARBA" id="ARBA00022801"/>
    </source>
</evidence>
<comment type="similarity">
    <text evidence="2 8">Belongs to the glycosyl hydrolase 2 family.</text>
</comment>
<keyword evidence="5 8" id="KW-0378">Hydrolase</keyword>
<dbReference type="InterPro" id="IPR023230">
    <property type="entry name" value="Glyco_hydro_2_CS"/>
</dbReference>
<evidence type="ECO:0000313" key="10">
    <source>
        <dbReference type="EMBL" id="BCJ98677.1"/>
    </source>
</evidence>
<proteinExistence type="inferred from homology"/>
<evidence type="ECO:0000256" key="3">
    <source>
        <dbReference type="ARBA" id="ARBA00012756"/>
    </source>
</evidence>
<evidence type="ECO:0000259" key="9">
    <source>
        <dbReference type="SMART" id="SM01038"/>
    </source>
</evidence>
<evidence type="ECO:0000256" key="2">
    <source>
        <dbReference type="ARBA" id="ARBA00007401"/>
    </source>
</evidence>
<dbReference type="GO" id="GO:0005990">
    <property type="term" value="P:lactose catabolic process"/>
    <property type="evidence" value="ECO:0007669"/>
    <property type="project" value="TreeGrafter"/>
</dbReference>
<dbReference type="Gene3D" id="2.70.98.10">
    <property type="match status" value="1"/>
</dbReference>
<sequence>MEGVGMNKTEWQDPTFLQKGREKERAYFIPYRNMDTALQGTKEQSSSYQLLNGEWDFKYYEKVYDVPEVIEQWDRITVPSNWQMHGYDKPYYTNVNYPHPVDPPYVPDDNPCGVYRTRFCIDEQGMEQDTYLVLEGVNSCYYLYVNGREIGYSQCSHMPSEFRLTPYMKQGDNELVVKVLKWCDGSYLEDQDFFRLSGIFRDVYLISREKTHIRDIKIENDLSKVSARIEICDNGNLNEEAIVWSSLYDGNVLLEKKQVIANKVTFTVSNPKLWTAETPNLYSMIFQMGEEYIPIHVGFRTIETSNQGELLINGTPVKLKGVNHHDTHPTKGHVMSIEDIKKDLITMKQLNINTIRTSHYPPTSEFLELCNQYGFYVVDEADIEMHGFVSKITGWEYKAYAKDWLTDDPLWEEALLERIRRMVERDKNHPCVIMWSLGNESGYGSHYDKMCEWIKTRDKIRLIHNERANMVDNPPCVDVVSYMYMDITTLEKEGESKDTRPYFLCEYSHAMGNGPGDVKDYVDVFYRYPRLLGGCIWEWADHTVLKDGKYYYGGDFGEATHDGNFCVDGLVFADRSLKAGSLEAKAAYQYLRAELVEGSGSEVMITNLYDFTNLNDFILRWELVKDGVTEVQGELILDLEPHQSKKIVLAYKLPEKCELGCFLNLSLIRREDCQWAEAGYETAMVQLALTEVEADSLFYKVYREEIGAIKESLHAEENDNVLEIYCADGSGFSFDKNKGCLCGIKVKGQNLLEEEAKITAWRAPTDNDRHIKYQWGIFTDNISGWNMNRLFHKCYRMDWKVCQDDSISIQVSGSLAGVAREPFARYDACYAVDSYGYLKVDMNVKIHEDCIWLPRFGFEFVLPEEMEQVEYFGKGPYENYIDMCHHVKTGRFYTTASKEYVPYIKPQEHGNHTGVKYLKLHNDKGIALEFYSEEGFECNVSHYTSEQLTNALHNYELVPSKYTIARVDYKVSGIGSHSCGPELIEKYRLREKNFSFSFGIHAKYDR</sequence>
<evidence type="ECO:0000313" key="11">
    <source>
        <dbReference type="Proteomes" id="UP000515703"/>
    </source>
</evidence>
<evidence type="ECO:0000256" key="8">
    <source>
        <dbReference type="RuleBase" id="RU361154"/>
    </source>
</evidence>
<dbReference type="SUPFAM" id="SSF74650">
    <property type="entry name" value="Galactose mutarotase-like"/>
    <property type="match status" value="1"/>
</dbReference>
<evidence type="ECO:0000256" key="7">
    <source>
        <dbReference type="ARBA" id="ARBA00032230"/>
    </source>
</evidence>
<dbReference type="InterPro" id="IPR013783">
    <property type="entry name" value="Ig-like_fold"/>
</dbReference>
<dbReference type="SUPFAM" id="SSF51445">
    <property type="entry name" value="(Trans)glycosidases"/>
    <property type="match status" value="1"/>
</dbReference>
<dbReference type="InterPro" id="IPR011013">
    <property type="entry name" value="Gal_mutarotase_sf_dom"/>
</dbReference>
<dbReference type="Gene3D" id="3.20.20.80">
    <property type="entry name" value="Glycosidases"/>
    <property type="match status" value="1"/>
</dbReference>
<dbReference type="InterPro" id="IPR008979">
    <property type="entry name" value="Galactose-bd-like_sf"/>
</dbReference>
<dbReference type="GO" id="GO:0009341">
    <property type="term" value="C:beta-galactosidase complex"/>
    <property type="evidence" value="ECO:0007669"/>
    <property type="project" value="InterPro"/>
</dbReference>
<dbReference type="InterPro" id="IPR006102">
    <property type="entry name" value="Ig-like_GH2"/>
</dbReference>